<comment type="caution">
    <text evidence="1">The sequence shown here is derived from an EMBL/GenBank/DDBJ whole genome shotgun (WGS) entry which is preliminary data.</text>
</comment>
<sequence>MTPVSLDHIRSQELESKAKVNSSGTTMDHRQPKRKESGAEGRKRRKLAVEEANKLSQGFVTYFKKPESAASVQPEELPGPSISFPVAAFSEAEDDVKTAISETVEMEEDEDISAGETEPFDKPESGELEVVKECSPAIPEVILKHDVGLLPFNKETQSIHKASLIH</sequence>
<name>A0ACB8EK89_9SAUR</name>
<organism evidence="1 2">
    <name type="scientific">Sphaerodactylus townsendi</name>
    <dbReference type="NCBI Taxonomy" id="933632"/>
    <lineage>
        <taxon>Eukaryota</taxon>
        <taxon>Metazoa</taxon>
        <taxon>Chordata</taxon>
        <taxon>Craniata</taxon>
        <taxon>Vertebrata</taxon>
        <taxon>Euteleostomi</taxon>
        <taxon>Lepidosauria</taxon>
        <taxon>Squamata</taxon>
        <taxon>Bifurcata</taxon>
        <taxon>Gekkota</taxon>
        <taxon>Sphaerodactylidae</taxon>
        <taxon>Sphaerodactylus</taxon>
    </lineage>
</organism>
<keyword evidence="2" id="KW-1185">Reference proteome</keyword>
<dbReference type="Proteomes" id="UP000827872">
    <property type="component" value="Linkage Group LG03"/>
</dbReference>
<dbReference type="EMBL" id="CM037616">
    <property type="protein sequence ID" value="KAH7992917.1"/>
    <property type="molecule type" value="Genomic_DNA"/>
</dbReference>
<accession>A0ACB8EK89</accession>
<protein>
    <submittedName>
        <fullName evidence="1">Uncharacterized protein</fullName>
    </submittedName>
</protein>
<evidence type="ECO:0000313" key="2">
    <source>
        <dbReference type="Proteomes" id="UP000827872"/>
    </source>
</evidence>
<reference evidence="1" key="1">
    <citation type="submission" date="2021-08" db="EMBL/GenBank/DDBJ databases">
        <title>The first chromosome-level gecko genome reveals the dynamic sex chromosomes of Neotropical dwarf geckos (Sphaerodactylidae: Sphaerodactylus).</title>
        <authorList>
            <person name="Pinto B.J."/>
            <person name="Keating S.E."/>
            <person name="Gamble T."/>
        </authorList>
    </citation>
    <scope>NUCLEOTIDE SEQUENCE</scope>
    <source>
        <strain evidence="1">TG3544</strain>
    </source>
</reference>
<proteinExistence type="predicted"/>
<gene>
    <name evidence="1" type="ORF">K3G42_028069</name>
</gene>
<evidence type="ECO:0000313" key="1">
    <source>
        <dbReference type="EMBL" id="KAH7992917.1"/>
    </source>
</evidence>